<accession>A0A382CAQ1</accession>
<dbReference type="Pfam" id="PF14134">
    <property type="entry name" value="DUF4301"/>
    <property type="match status" value="1"/>
</dbReference>
<evidence type="ECO:0000313" key="2">
    <source>
        <dbReference type="EMBL" id="SVB23198.1"/>
    </source>
</evidence>
<dbReference type="AlphaFoldDB" id="A0A382CAQ1"/>
<dbReference type="InterPro" id="IPR029044">
    <property type="entry name" value="Nucleotide-diphossugar_trans"/>
</dbReference>
<evidence type="ECO:0000259" key="1">
    <source>
        <dbReference type="Pfam" id="PF14134"/>
    </source>
</evidence>
<name>A0A382CAQ1_9ZZZZ</name>
<gene>
    <name evidence="2" type="ORF">METZ01_LOCUS176052</name>
</gene>
<dbReference type="EMBL" id="UINC01033622">
    <property type="protein sequence ID" value="SVB23198.1"/>
    <property type="molecule type" value="Genomic_DNA"/>
</dbReference>
<sequence>MADQMGLTALDLEQIAARGLTPEQVQYQIELLQRGFPFANLDRPCVSGDGITVIGDRKADEYIEKYESTVAAGRVMKLVPASGAGSRMFRSIVSARNRYAPLTRSGLEEQASTDTEAAVTLRFFENLHRYAFFPVLEEYIGRRSLEATRTSGRYHEIADSILNTQKLNYPNKPKGLLPFHGYGSFVRTPIEEHIVEAVSYASDANGTARVHFTISPEHLDAVLQHIAEVRPKYESSSNRLEINCSSQKVETDTIAVDQNNRPFRTAHGISFRPGGHGALLENLNDLNADIVLIKNIDNITVEGHLPEIARHKQILGGYLIEIQNRIFTYLDSIESGSISRSLSDEIIDFISGNLGYPFSENDKDLRGRFVECLNRPLRVCGMVRNTGEPGGAPFWVQHKNDTITPQIIESAQVDPASKEQQKIWCRSTHFNPVDLVCGVRDHTGKPFDLLHFRDPDTGFISNKSHNGHHIKTMELPGLWNGGMSHWNTIFVEVPQIVFASVKSVEDLLKSGHVSP</sequence>
<proteinExistence type="predicted"/>
<reference evidence="2" key="1">
    <citation type="submission" date="2018-05" db="EMBL/GenBank/DDBJ databases">
        <authorList>
            <person name="Lanie J.A."/>
            <person name="Ng W.-L."/>
            <person name="Kazmierczak K.M."/>
            <person name="Andrzejewski T.M."/>
            <person name="Davidsen T.M."/>
            <person name="Wayne K.J."/>
            <person name="Tettelin H."/>
            <person name="Glass J.I."/>
            <person name="Rusch D."/>
            <person name="Podicherti R."/>
            <person name="Tsui H.-C.T."/>
            <person name="Winkler M.E."/>
        </authorList>
    </citation>
    <scope>NUCLEOTIDE SEQUENCE</scope>
</reference>
<dbReference type="InterPro" id="IPR025393">
    <property type="entry name" value="DUF4301"/>
</dbReference>
<feature type="domain" description="DUF4301" evidence="1">
    <location>
        <begin position="10"/>
        <end position="512"/>
    </location>
</feature>
<dbReference type="SUPFAM" id="SSF53448">
    <property type="entry name" value="Nucleotide-diphospho-sugar transferases"/>
    <property type="match status" value="1"/>
</dbReference>
<protein>
    <recommendedName>
        <fullName evidence="1">DUF4301 domain-containing protein</fullName>
    </recommendedName>
</protein>
<organism evidence="2">
    <name type="scientific">marine metagenome</name>
    <dbReference type="NCBI Taxonomy" id="408172"/>
    <lineage>
        <taxon>unclassified sequences</taxon>
        <taxon>metagenomes</taxon>
        <taxon>ecological metagenomes</taxon>
    </lineage>
</organism>